<dbReference type="Pfam" id="PF00211">
    <property type="entry name" value="Guanylate_cyc"/>
    <property type="match status" value="1"/>
</dbReference>
<name>S0EWC7_CHTCT</name>
<dbReference type="GO" id="GO:0035556">
    <property type="term" value="P:intracellular signal transduction"/>
    <property type="evidence" value="ECO:0007669"/>
    <property type="project" value="InterPro"/>
</dbReference>
<dbReference type="InterPro" id="IPR029787">
    <property type="entry name" value="Nucleotide_cyclase"/>
</dbReference>
<dbReference type="SUPFAM" id="SSF48452">
    <property type="entry name" value="TPR-like"/>
    <property type="match status" value="2"/>
</dbReference>
<keyword evidence="1" id="KW-0802">TPR repeat</keyword>
<dbReference type="Pfam" id="PF13401">
    <property type="entry name" value="AAA_22"/>
    <property type="match status" value="1"/>
</dbReference>
<dbReference type="Gene3D" id="3.40.50.300">
    <property type="entry name" value="P-loop containing nucleotide triphosphate hydrolases"/>
    <property type="match status" value="1"/>
</dbReference>
<dbReference type="SMART" id="SM00044">
    <property type="entry name" value="CYCc"/>
    <property type="match status" value="1"/>
</dbReference>
<dbReference type="SMART" id="SM00028">
    <property type="entry name" value="TPR"/>
    <property type="match status" value="6"/>
</dbReference>
<dbReference type="InterPro" id="IPR019734">
    <property type="entry name" value="TPR_rpt"/>
</dbReference>
<dbReference type="InterPro" id="IPR027417">
    <property type="entry name" value="P-loop_NTPase"/>
</dbReference>
<dbReference type="eggNOG" id="COG3903">
    <property type="taxonomic scope" value="Bacteria"/>
</dbReference>
<dbReference type="SUPFAM" id="SSF55073">
    <property type="entry name" value="Nucleotide cyclase"/>
    <property type="match status" value="1"/>
</dbReference>
<dbReference type="PANTHER" id="PTHR47691:SF3">
    <property type="entry name" value="HTH-TYPE TRANSCRIPTIONAL REGULATOR RV0890C-RELATED"/>
    <property type="match status" value="1"/>
</dbReference>
<dbReference type="HOGENOM" id="CLU_004665_5_0_0"/>
<dbReference type="GO" id="GO:0004016">
    <property type="term" value="F:adenylate cyclase activity"/>
    <property type="evidence" value="ECO:0007669"/>
    <property type="project" value="UniProtKB-ARBA"/>
</dbReference>
<dbReference type="FunCoup" id="S0EWC7">
    <property type="interactions" value="6"/>
</dbReference>
<evidence type="ECO:0000256" key="1">
    <source>
        <dbReference type="PROSITE-ProRule" id="PRU00339"/>
    </source>
</evidence>
<sequence>MRLPTGQVTFLLTDIEGSTRLWESHPEEMILALEQHDRIAIHAIQQYDGTIIKSRGEGDSLFAVFSDPLKATFAAAQFQMSLLQAAWPPALAIIKVRMALHTGMATLREGDYFGPTVNRCARLRAIAHGGQILLSSTTAQKIESNLPEGFSLVHLGTLALRDIYTPEPIYQLVAPGLPTQFPMLPTSSPPDAIKGYLPTLLTSFIGREKELKQLEQLLNRTRLLTLSGSGGCGKTRLAIEFAERLQAEFSDGIWFIELASIADPSFIPHAVANALGVAALPIYPSAQEAILEHLKSQRVLLLLDNCEHLIEAAAQFANTLLHTCPYIKIVATSREPLNITGEVTFRVPSLSLPQNDDFGLPERLIESEAVKLFLERAQAVTNDLSLSSENLNYIASICRRLDGIPLAIELAAARCRALSLKDIESHLGDMFQLLSQSPRTSISRHKTLRAALDWSYSPLTPPQKRLLQRLAVFTGGWTLEAAEAICADTDDRSTDAAFLPTYDVLDTLSLLTDRSLVNYDTHADRFSLLEPMRQYSLQLLRQSGEEPMLRERHAQWFTQWVEEAAERIPGPDQEEWFSRLERDNDNLRAVLTQPNVAIELRLRLAIALWRHWLARDQLQEGQDLLQHLLREKGVPSSPLKAKALHVLASLACKQGNYDIAEYAIRESLQLSLQHNDLLAAAHTRVVEGEIAHARGDYDAAFTRFAAAYETLKNFDSRIDMAEALQGLGDSALSRNECPSARAYYMEALEIRRTLKDQRGIANLLHALGNVALFLGKYAEAAKQYQESIEMRERFQDRKGIAASLNNLGGVALLNGDYAQAEAFCRRSLTLRQQIGDKRGIAFSLLTLGHIAREKGDLEEALDYSEQSVQLFQQLGNRVNAATALCDCSLTLIRLNELSQAAAILHEVVDSCREISSHFLCLLVIETAAELAAAQKNYALAAQLLGAYDQHASLLEMPIPPIRKSAQERLRSQLNATLGSEPFQQALESGHQIATQSLFEQIRTL</sequence>
<dbReference type="KEGG" id="ccz:CCALI_00150"/>
<dbReference type="CDD" id="cd07302">
    <property type="entry name" value="CHD"/>
    <property type="match status" value="1"/>
</dbReference>
<dbReference type="InParanoid" id="S0EWC7"/>
<dbReference type="PROSITE" id="PS50125">
    <property type="entry name" value="GUANYLATE_CYCLASE_2"/>
    <property type="match status" value="1"/>
</dbReference>
<protein>
    <submittedName>
        <fullName evidence="3">Predicted ATPase</fullName>
    </submittedName>
</protein>
<dbReference type="Pfam" id="PF13424">
    <property type="entry name" value="TPR_12"/>
    <property type="match status" value="2"/>
</dbReference>
<dbReference type="STRING" id="454171.CP488_01007"/>
<dbReference type="PROSITE" id="PS50005">
    <property type="entry name" value="TPR"/>
    <property type="match status" value="1"/>
</dbReference>
<reference evidence="4" key="1">
    <citation type="submission" date="2013-03" db="EMBL/GenBank/DDBJ databases">
        <title>Genome sequence of Chthonomonas calidirosea, the first sequenced genome from the Armatimonadetes phylum (formally candidate division OP10).</title>
        <authorList>
            <person name="Lee K.C.Y."/>
            <person name="Morgan X.C."/>
            <person name="Dunfield P.F."/>
            <person name="Tamas I."/>
            <person name="Houghton K.M."/>
            <person name="Vyssotski M."/>
            <person name="Ryan J.L.J."/>
            <person name="Lagutin K."/>
            <person name="McDonald I.R."/>
            <person name="Stott M.B."/>
        </authorList>
    </citation>
    <scope>NUCLEOTIDE SEQUENCE [LARGE SCALE GENOMIC DNA]</scope>
    <source>
        <strain evidence="4">DSM 23976 / ICMP 18418 / T49</strain>
    </source>
</reference>
<dbReference type="Proteomes" id="UP000014227">
    <property type="component" value="Chromosome I"/>
</dbReference>
<feature type="domain" description="Guanylate cyclase" evidence="2">
    <location>
        <begin position="9"/>
        <end position="124"/>
    </location>
</feature>
<feature type="repeat" description="TPR" evidence="1">
    <location>
        <begin position="761"/>
        <end position="794"/>
    </location>
</feature>
<accession>S0EWC7</accession>
<dbReference type="Gene3D" id="1.25.40.10">
    <property type="entry name" value="Tetratricopeptide repeat domain"/>
    <property type="match status" value="1"/>
</dbReference>
<dbReference type="eggNOG" id="COG2114">
    <property type="taxonomic scope" value="Bacteria"/>
</dbReference>
<dbReference type="PANTHER" id="PTHR47691">
    <property type="entry name" value="REGULATOR-RELATED"/>
    <property type="match status" value="1"/>
</dbReference>
<gene>
    <name evidence="3" type="ORF">CCALI_00150</name>
</gene>
<dbReference type="InterPro" id="IPR001054">
    <property type="entry name" value="A/G_cyclase"/>
</dbReference>
<dbReference type="SUPFAM" id="SSF52540">
    <property type="entry name" value="P-loop containing nucleoside triphosphate hydrolases"/>
    <property type="match status" value="1"/>
</dbReference>
<evidence type="ECO:0000313" key="3">
    <source>
        <dbReference type="EMBL" id="CCW33988.1"/>
    </source>
</evidence>
<dbReference type="PRINTS" id="PR00364">
    <property type="entry name" value="DISEASERSIST"/>
</dbReference>
<dbReference type="EMBL" id="HF951689">
    <property type="protein sequence ID" value="CCW33988.1"/>
    <property type="molecule type" value="Genomic_DNA"/>
</dbReference>
<organism evidence="3 4">
    <name type="scientific">Chthonomonas calidirosea (strain DSM 23976 / ICMP 18418 / T49)</name>
    <dbReference type="NCBI Taxonomy" id="1303518"/>
    <lineage>
        <taxon>Bacteria</taxon>
        <taxon>Bacillati</taxon>
        <taxon>Armatimonadota</taxon>
        <taxon>Chthonomonadia</taxon>
        <taxon>Chthonomonadales</taxon>
        <taxon>Chthonomonadaceae</taxon>
        <taxon>Chthonomonas</taxon>
    </lineage>
</organism>
<dbReference type="PATRIC" id="fig|1303518.3.peg.153"/>
<dbReference type="InterPro" id="IPR049945">
    <property type="entry name" value="AAA_22"/>
</dbReference>
<keyword evidence="4" id="KW-1185">Reference proteome</keyword>
<evidence type="ECO:0000313" key="4">
    <source>
        <dbReference type="Proteomes" id="UP000014227"/>
    </source>
</evidence>
<dbReference type="GO" id="GO:0009190">
    <property type="term" value="P:cyclic nucleotide biosynthetic process"/>
    <property type="evidence" value="ECO:0007669"/>
    <property type="project" value="InterPro"/>
</dbReference>
<dbReference type="InterPro" id="IPR011990">
    <property type="entry name" value="TPR-like_helical_dom_sf"/>
</dbReference>
<proteinExistence type="predicted"/>
<dbReference type="RefSeq" id="WP_016481552.1">
    <property type="nucleotide sequence ID" value="NC_021487.1"/>
</dbReference>
<evidence type="ECO:0000259" key="2">
    <source>
        <dbReference type="PROSITE" id="PS50125"/>
    </source>
</evidence>
<dbReference type="Gene3D" id="3.30.70.1230">
    <property type="entry name" value="Nucleotide cyclase"/>
    <property type="match status" value="1"/>
</dbReference>
<dbReference type="OrthoDB" id="136365at2"/>
<dbReference type="AlphaFoldDB" id="S0EWC7"/>